<dbReference type="RefSeq" id="WP_028790775.1">
    <property type="nucleotide sequence ID" value="NZ_JPVU01000217.1"/>
</dbReference>
<accession>A0A091BXG0</accession>
<feature type="domain" description="PRD" evidence="2">
    <location>
        <begin position="65"/>
        <end position="170"/>
    </location>
</feature>
<gene>
    <name evidence="3" type="ORF">TMUPMC115_1976</name>
</gene>
<feature type="domain" description="PRD" evidence="2">
    <location>
        <begin position="171"/>
        <end position="280"/>
    </location>
</feature>
<dbReference type="GO" id="GO:0006355">
    <property type="term" value="P:regulation of DNA-templated transcription"/>
    <property type="evidence" value="ECO:0007669"/>
    <property type="project" value="InterPro"/>
</dbReference>
<evidence type="ECO:0000259" key="2">
    <source>
        <dbReference type="PROSITE" id="PS51372"/>
    </source>
</evidence>
<proteinExistence type="predicted"/>
<dbReference type="PROSITE" id="PS51372">
    <property type="entry name" value="PRD_2"/>
    <property type="match status" value="2"/>
</dbReference>
<dbReference type="InterPro" id="IPR011608">
    <property type="entry name" value="PRD"/>
</dbReference>
<dbReference type="SMART" id="SM01061">
    <property type="entry name" value="CAT_RBD"/>
    <property type="match status" value="1"/>
</dbReference>
<dbReference type="GO" id="GO:0003723">
    <property type="term" value="F:RNA binding"/>
    <property type="evidence" value="ECO:0007669"/>
    <property type="project" value="InterPro"/>
</dbReference>
<dbReference type="PATRIC" id="fig|1302649.3.peg.1978"/>
<name>A0A091BXG0_9ENTE</name>
<dbReference type="Pfam" id="PF03123">
    <property type="entry name" value="CAT_RBD"/>
    <property type="match status" value="1"/>
</dbReference>
<evidence type="ECO:0000256" key="1">
    <source>
        <dbReference type="ARBA" id="ARBA00022737"/>
    </source>
</evidence>
<dbReference type="Gene3D" id="1.10.1790.10">
    <property type="entry name" value="PRD domain"/>
    <property type="match status" value="2"/>
</dbReference>
<dbReference type="SUPFAM" id="SSF50151">
    <property type="entry name" value="SacY-like RNA-binding domain"/>
    <property type="match status" value="1"/>
</dbReference>
<organism evidence="3 4">
    <name type="scientific">Tetragenococcus muriaticus PMC-11-5</name>
    <dbReference type="NCBI Taxonomy" id="1302649"/>
    <lineage>
        <taxon>Bacteria</taxon>
        <taxon>Bacillati</taxon>
        <taxon>Bacillota</taxon>
        <taxon>Bacilli</taxon>
        <taxon>Lactobacillales</taxon>
        <taxon>Enterococcaceae</taxon>
        <taxon>Tetragenococcus</taxon>
    </lineage>
</organism>
<dbReference type="PANTHER" id="PTHR30185">
    <property type="entry name" value="CRYPTIC BETA-GLUCOSIDE BGL OPERON ANTITERMINATOR"/>
    <property type="match status" value="1"/>
</dbReference>
<evidence type="ECO:0000313" key="3">
    <source>
        <dbReference type="EMBL" id="KFN90306.1"/>
    </source>
</evidence>
<dbReference type="Gene3D" id="2.30.24.10">
    <property type="entry name" value="CAT RNA-binding domain"/>
    <property type="match status" value="1"/>
</dbReference>
<sequence length="280" mass="32518">MIITKILNNNVVLSVNKANEEVIYMGRGLAFKKKVGDEIDPAFVQKEFVLKESFNSLQMQQLFSDIPEEEIEVVKKVIDLAENELQTELSTSVYITLTDHLHYAISRFKEGTEMPNPLLFETQKFYPKEFAIAEKALHLVLNDLGINLPETEAGFIALHIVNGEQGNENMQTTMQMTEMVRDILSLISRYFGKSFNVQSLNYQRIVTHLQYFIQRYLKDEIVEEKDEFLFTLVQSKYPKSFQAVQRIDSYLTKIYEKPIEQAEMIYLTIHIQRLVADKNG</sequence>
<dbReference type="InterPro" id="IPR036650">
    <property type="entry name" value="CAT_RNA-bd_dom_sf"/>
</dbReference>
<dbReference type="EMBL" id="JPVU01000217">
    <property type="protein sequence ID" value="KFN90306.1"/>
    <property type="molecule type" value="Genomic_DNA"/>
</dbReference>
<protein>
    <submittedName>
        <fullName evidence="3">BglG family transcription antiterminator</fullName>
    </submittedName>
</protein>
<comment type="caution">
    <text evidence="3">The sequence shown here is derived from an EMBL/GenBank/DDBJ whole genome shotgun (WGS) entry which is preliminary data.</text>
</comment>
<dbReference type="InterPro" id="IPR050661">
    <property type="entry name" value="BglG_antiterminators"/>
</dbReference>
<dbReference type="PANTHER" id="PTHR30185:SF15">
    <property type="entry name" value="CRYPTIC BETA-GLUCOSIDE BGL OPERON ANTITERMINATOR"/>
    <property type="match status" value="1"/>
</dbReference>
<dbReference type="NCBIfam" id="NF046042">
    <property type="entry name" value="LicT"/>
    <property type="match status" value="1"/>
</dbReference>
<reference evidence="3 4" key="1">
    <citation type="submission" date="2014-08" db="EMBL/GenBank/DDBJ databases">
        <title>Genome sequence of Tetragenococcus muriaticus.</title>
        <authorList>
            <person name="Chuea-nongthon C."/>
            <person name="Rodtong S."/>
            <person name="Yongsawatdigul J."/>
            <person name="Steele J.L."/>
            <person name="Liu X.-y."/>
            <person name="Speers J."/>
            <person name="Glasner J.D."/>
            <person name="Neeno-Eckwall E.C."/>
        </authorList>
    </citation>
    <scope>NUCLEOTIDE SEQUENCE [LARGE SCALE GENOMIC DNA]</scope>
    <source>
        <strain evidence="3 4">PMC-11-5</strain>
    </source>
</reference>
<dbReference type="InterPro" id="IPR004341">
    <property type="entry name" value="CAT_RNA-bd_dom"/>
</dbReference>
<dbReference type="Pfam" id="PF00874">
    <property type="entry name" value="PRD"/>
    <property type="match status" value="2"/>
</dbReference>
<dbReference type="AlphaFoldDB" id="A0A091BXG0"/>
<dbReference type="InterPro" id="IPR036634">
    <property type="entry name" value="PRD_sf"/>
</dbReference>
<dbReference type="OrthoDB" id="9813552at2"/>
<dbReference type="Proteomes" id="UP000029380">
    <property type="component" value="Unassembled WGS sequence"/>
</dbReference>
<keyword evidence="1" id="KW-0677">Repeat</keyword>
<dbReference type="SUPFAM" id="SSF63520">
    <property type="entry name" value="PTS-regulatory domain, PRD"/>
    <property type="match status" value="2"/>
</dbReference>
<evidence type="ECO:0000313" key="4">
    <source>
        <dbReference type="Proteomes" id="UP000029380"/>
    </source>
</evidence>